<feature type="chain" id="PRO_5046752220" evidence="2">
    <location>
        <begin position="25"/>
        <end position="668"/>
    </location>
</feature>
<keyword evidence="2" id="KW-0732">Signal</keyword>
<feature type="region of interest" description="Disordered" evidence="1">
    <location>
        <begin position="32"/>
        <end position="67"/>
    </location>
</feature>
<dbReference type="PROSITE" id="PS51257">
    <property type="entry name" value="PROKAR_LIPOPROTEIN"/>
    <property type="match status" value="1"/>
</dbReference>
<reference evidence="4" key="1">
    <citation type="journal article" date="2019" name="Int. J. Syst. Evol. Microbiol.">
        <title>The Global Catalogue of Microorganisms (GCM) 10K type strain sequencing project: providing services to taxonomists for standard genome sequencing and annotation.</title>
        <authorList>
            <consortium name="The Broad Institute Genomics Platform"/>
            <consortium name="The Broad Institute Genome Sequencing Center for Infectious Disease"/>
            <person name="Wu L."/>
            <person name="Ma J."/>
        </authorList>
    </citation>
    <scope>NUCLEOTIDE SEQUENCE [LARGE SCALE GENOMIC DNA]</scope>
    <source>
        <strain evidence="4">KCTC 52640</strain>
    </source>
</reference>
<dbReference type="EMBL" id="JBHRSS010000008">
    <property type="protein sequence ID" value="MFC3105294.1"/>
    <property type="molecule type" value="Genomic_DNA"/>
</dbReference>
<evidence type="ECO:0000313" key="4">
    <source>
        <dbReference type="Proteomes" id="UP001595462"/>
    </source>
</evidence>
<accession>A0ABV7ER99</accession>
<keyword evidence="4" id="KW-1185">Reference proteome</keyword>
<dbReference type="Pfam" id="PF05787">
    <property type="entry name" value="PhoX"/>
    <property type="match status" value="1"/>
</dbReference>
<protein>
    <submittedName>
        <fullName evidence="3">Alkaline phosphatase PhoX</fullName>
    </submittedName>
</protein>
<evidence type="ECO:0000256" key="2">
    <source>
        <dbReference type="SAM" id="SignalP"/>
    </source>
</evidence>
<sequence>MRDSTSCVRHLAMGLAIAGLVVVAGCNDNDSNSDGGGNASTAPPASTSRTAEFSEISPAQTDEEKRAVRATPGLTVVESTDGASQKALLTADTAGGPQYTAGFQTILRSGDEKGGNRFGVLTAKNGDPVLAEDNSQTVADSNDFSSLLRFDDKLFMVSHFESRPGSMYVSSLVQDADTGQLTATSTRPIDFSPDNGLWVPCAGSVTPWGTHLGGEEYEPNARAVDASTGSIDSYYDAMGAYISGSYGTADQGLTELNPYDYGWPTEISITSDAGDVDVTKHFSMGRKANELAYVMPDEKTVYNTDDGTNVGLYMFIADTAGDLSAGTLYAMKWNQTSAADGGAADLDWIDLGHATDAQVGQFLGRDGGSKLTFTDLFNTAEANTEDDASPLCPSGFTGVNTNGLGPECLQVKDGMDLAASRLETRRYAAIKGATLEMRKEEGFTFDPDAKRFYVAISEREAGMEDFMQDGNPSTANDLGTSNDIRLPYDICGTVYSGSVGTDSDIGSDYVAKNIVAEVSGTMTQAIDPNSPIPQYAADSPLANNVCDVAGIANPDNITYMPGYHTLIIGEDSGSGHQNDMVWAYNTTDKKLTRIETTPYGSESTSIYFYPDYNGFAYLMSVVQHPYGESDSDKLETADQARGYTGYIGPFPALEDTTASVNDDATPAG</sequence>
<dbReference type="RefSeq" id="WP_380690853.1">
    <property type="nucleotide sequence ID" value="NZ_JBHRSS010000008.1"/>
</dbReference>
<proteinExistence type="predicted"/>
<dbReference type="PANTHER" id="PTHR35399:SF2">
    <property type="entry name" value="DUF839 DOMAIN-CONTAINING PROTEIN"/>
    <property type="match status" value="1"/>
</dbReference>
<dbReference type="InterPro" id="IPR008557">
    <property type="entry name" value="PhoX"/>
</dbReference>
<name>A0ABV7ER99_9GAMM</name>
<organism evidence="3 4">
    <name type="scientific">Salinisphaera aquimarina</name>
    <dbReference type="NCBI Taxonomy" id="2094031"/>
    <lineage>
        <taxon>Bacteria</taxon>
        <taxon>Pseudomonadati</taxon>
        <taxon>Pseudomonadota</taxon>
        <taxon>Gammaproteobacteria</taxon>
        <taxon>Salinisphaerales</taxon>
        <taxon>Salinisphaeraceae</taxon>
        <taxon>Salinisphaera</taxon>
    </lineage>
</organism>
<dbReference type="Proteomes" id="UP001595462">
    <property type="component" value="Unassembled WGS sequence"/>
</dbReference>
<dbReference type="PANTHER" id="PTHR35399">
    <property type="entry name" value="SLR8030 PROTEIN"/>
    <property type="match status" value="1"/>
</dbReference>
<gene>
    <name evidence="3" type="ORF">ACFOSU_15540</name>
</gene>
<feature type="signal peptide" evidence="2">
    <location>
        <begin position="1"/>
        <end position="24"/>
    </location>
</feature>
<comment type="caution">
    <text evidence="3">The sequence shown here is derived from an EMBL/GenBank/DDBJ whole genome shotgun (WGS) entry which is preliminary data.</text>
</comment>
<evidence type="ECO:0000313" key="3">
    <source>
        <dbReference type="EMBL" id="MFC3105294.1"/>
    </source>
</evidence>
<evidence type="ECO:0000256" key="1">
    <source>
        <dbReference type="SAM" id="MobiDB-lite"/>
    </source>
</evidence>